<dbReference type="RefSeq" id="WP_309483343.1">
    <property type="nucleotide sequence ID" value="NZ_CP133720.1"/>
</dbReference>
<proteinExistence type="inferred from homology"/>
<dbReference type="EMBL" id="CP133720">
    <property type="protein sequence ID" value="WMW81866.1"/>
    <property type="molecule type" value="Genomic_DNA"/>
</dbReference>
<dbReference type="InterPro" id="IPR003820">
    <property type="entry name" value="KdpC"/>
</dbReference>
<dbReference type="NCBIfam" id="TIGR00681">
    <property type="entry name" value="kdpC"/>
    <property type="match status" value="1"/>
</dbReference>
<comment type="similarity">
    <text evidence="11">Belongs to the KdpC family.</text>
</comment>
<keyword evidence="10 11" id="KW-0472">Membrane</keyword>
<comment type="subcellular location">
    <subcellularLocation>
        <location evidence="11">Cell membrane</location>
        <topology evidence="11">Single-pass membrane protein</topology>
    </subcellularLocation>
</comment>
<evidence type="ECO:0000256" key="3">
    <source>
        <dbReference type="ARBA" id="ARBA00022538"/>
    </source>
</evidence>
<dbReference type="PANTHER" id="PTHR30042">
    <property type="entry name" value="POTASSIUM-TRANSPORTING ATPASE C CHAIN"/>
    <property type="match status" value="1"/>
</dbReference>
<keyword evidence="13" id="KW-1185">Reference proteome</keyword>
<evidence type="ECO:0000256" key="4">
    <source>
        <dbReference type="ARBA" id="ARBA00022692"/>
    </source>
</evidence>
<evidence type="ECO:0000256" key="2">
    <source>
        <dbReference type="ARBA" id="ARBA00022475"/>
    </source>
</evidence>
<keyword evidence="8 11" id="KW-1133">Transmembrane helix</keyword>
<comment type="function">
    <text evidence="11">Part of the high-affinity ATP-driven potassium transport (or Kdp) system, which catalyzes the hydrolysis of ATP coupled with the electrogenic transport of potassium into the cytoplasm. This subunit acts as a catalytic chaperone that increases the ATP-binding affinity of the ATP-hydrolyzing subunit KdpB by the formation of a transient KdpB/KdpC/ATP ternary complex.</text>
</comment>
<evidence type="ECO:0000256" key="10">
    <source>
        <dbReference type="ARBA" id="ARBA00023136"/>
    </source>
</evidence>
<evidence type="ECO:0000256" key="8">
    <source>
        <dbReference type="ARBA" id="ARBA00022989"/>
    </source>
</evidence>
<evidence type="ECO:0000256" key="1">
    <source>
        <dbReference type="ARBA" id="ARBA00022448"/>
    </source>
</evidence>
<dbReference type="PIRSF" id="PIRSF001296">
    <property type="entry name" value="K_ATPase_KdpC"/>
    <property type="match status" value="1"/>
</dbReference>
<name>A0ABY9RPE7_9BURK</name>
<keyword evidence="9 11" id="KW-0406">Ion transport</keyword>
<protein>
    <recommendedName>
        <fullName evidence="11">Potassium-transporting ATPase KdpC subunit</fullName>
    </recommendedName>
    <alternativeName>
        <fullName evidence="11">ATP phosphohydrolase [potassium-transporting] C chain</fullName>
    </alternativeName>
    <alternativeName>
        <fullName evidence="11">Potassium-binding and translocating subunit C</fullName>
    </alternativeName>
    <alternativeName>
        <fullName evidence="11">Potassium-translocating ATPase C chain</fullName>
    </alternativeName>
</protein>
<evidence type="ECO:0000256" key="6">
    <source>
        <dbReference type="ARBA" id="ARBA00022840"/>
    </source>
</evidence>
<comment type="subunit">
    <text evidence="11">The system is composed of three essential subunits: KdpA, KdpB and KdpC.</text>
</comment>
<dbReference type="Pfam" id="PF02669">
    <property type="entry name" value="KdpC"/>
    <property type="match status" value="1"/>
</dbReference>
<sequence>MSTSIPILPLAALRRLIISFLLLSLITGILYPLLTYALGQGLFQAKANGSLINSDGKLRGSMLIGQAFSAPHYFWSRPSATANFANNGEASGGSNLAPSNPAFREAVAERIANVRAAHPDAKAPIPAELVTTSASGLDPHISLAAAEYQLTRVASQRHMTIEQLRATVKRYTEEPQWGIFGETRVNVLALNLALDQEHPIHPEPSTHQ</sequence>
<evidence type="ECO:0000313" key="13">
    <source>
        <dbReference type="Proteomes" id="UP001181355"/>
    </source>
</evidence>
<reference evidence="12" key="1">
    <citation type="submission" date="2023-09" db="EMBL/GenBank/DDBJ databases">
        <title>Undibacterium sp. 20NA77.5 isolated from freshwater.</title>
        <authorList>
            <person name="Le V."/>
            <person name="Ko S.-R."/>
            <person name="Ahn C.-Y."/>
            <person name="Oh H.-M."/>
        </authorList>
    </citation>
    <scope>NUCLEOTIDE SEQUENCE</scope>
    <source>
        <strain evidence="12">20NA77.5</strain>
    </source>
</reference>
<keyword evidence="7 11" id="KW-0630">Potassium</keyword>
<keyword evidence="3 11" id="KW-0633">Potassium transport</keyword>
<accession>A0ABY9RPE7</accession>
<dbReference type="Proteomes" id="UP001181355">
    <property type="component" value="Chromosome"/>
</dbReference>
<keyword evidence="5 11" id="KW-0547">Nucleotide-binding</keyword>
<gene>
    <name evidence="11 12" type="primary">kdpC</name>
    <name evidence="12" type="ORF">RF679_06170</name>
</gene>
<evidence type="ECO:0000256" key="5">
    <source>
        <dbReference type="ARBA" id="ARBA00022741"/>
    </source>
</evidence>
<evidence type="ECO:0000256" key="9">
    <source>
        <dbReference type="ARBA" id="ARBA00023065"/>
    </source>
</evidence>
<dbReference type="HAMAP" id="MF_00276">
    <property type="entry name" value="KdpC"/>
    <property type="match status" value="1"/>
</dbReference>
<evidence type="ECO:0000256" key="7">
    <source>
        <dbReference type="ARBA" id="ARBA00022958"/>
    </source>
</evidence>
<evidence type="ECO:0000256" key="11">
    <source>
        <dbReference type="HAMAP-Rule" id="MF_00276"/>
    </source>
</evidence>
<keyword evidence="1 11" id="KW-0813">Transport</keyword>
<dbReference type="NCBIfam" id="NF001454">
    <property type="entry name" value="PRK00315.1"/>
    <property type="match status" value="1"/>
</dbReference>
<keyword evidence="4 11" id="KW-0812">Transmembrane</keyword>
<feature type="transmembrane region" description="Helical" evidence="11">
    <location>
        <begin position="12"/>
        <end position="34"/>
    </location>
</feature>
<organism evidence="12 13">
    <name type="scientific">Undibacterium cyanobacteriorum</name>
    <dbReference type="NCBI Taxonomy" id="3073561"/>
    <lineage>
        <taxon>Bacteria</taxon>
        <taxon>Pseudomonadati</taxon>
        <taxon>Pseudomonadota</taxon>
        <taxon>Betaproteobacteria</taxon>
        <taxon>Burkholderiales</taxon>
        <taxon>Oxalobacteraceae</taxon>
        <taxon>Undibacterium</taxon>
    </lineage>
</organism>
<evidence type="ECO:0000313" key="12">
    <source>
        <dbReference type="EMBL" id="WMW81866.1"/>
    </source>
</evidence>
<keyword evidence="6 11" id="KW-0067">ATP-binding</keyword>
<dbReference type="PANTHER" id="PTHR30042:SF2">
    <property type="entry name" value="POTASSIUM-TRANSPORTING ATPASE KDPC SUBUNIT"/>
    <property type="match status" value="1"/>
</dbReference>
<keyword evidence="2 11" id="KW-1003">Cell membrane</keyword>